<dbReference type="PANTHER" id="PTHR43353:SF3">
    <property type="entry name" value="ALDEHYDE DEHYDROGENASE-RELATED"/>
    <property type="match status" value="1"/>
</dbReference>
<dbReference type="EMBL" id="BSTJ01000011">
    <property type="protein sequence ID" value="GLY79336.1"/>
    <property type="molecule type" value="Genomic_DNA"/>
</dbReference>
<evidence type="ECO:0000313" key="4">
    <source>
        <dbReference type="EMBL" id="GLY79336.1"/>
    </source>
</evidence>
<dbReference type="InterPro" id="IPR044151">
    <property type="entry name" value="ALDH_KGSADH"/>
</dbReference>
<dbReference type="InterPro" id="IPR016161">
    <property type="entry name" value="Ald_DH/histidinol_DH"/>
</dbReference>
<dbReference type="Proteomes" id="UP001165135">
    <property type="component" value="Unassembled WGS sequence"/>
</dbReference>
<reference evidence="4" key="1">
    <citation type="submission" date="2023-03" db="EMBL/GenBank/DDBJ databases">
        <title>Actinoallomurus iriomotensis NBRC 103681.</title>
        <authorList>
            <person name="Ichikawa N."/>
            <person name="Sato H."/>
            <person name="Tonouchi N."/>
        </authorList>
    </citation>
    <scope>NUCLEOTIDE SEQUENCE</scope>
    <source>
        <strain evidence="4">NBRC 103681</strain>
    </source>
</reference>
<feature type="region of interest" description="Disordered" evidence="2">
    <location>
        <begin position="510"/>
        <end position="544"/>
    </location>
</feature>
<feature type="domain" description="Aldehyde dehydrogenase" evidence="3">
    <location>
        <begin position="27"/>
        <end position="477"/>
    </location>
</feature>
<evidence type="ECO:0000313" key="5">
    <source>
        <dbReference type="Proteomes" id="UP001165135"/>
    </source>
</evidence>
<dbReference type="Gene3D" id="3.40.309.10">
    <property type="entry name" value="Aldehyde Dehydrogenase, Chain A, domain 2"/>
    <property type="match status" value="1"/>
</dbReference>
<dbReference type="InterPro" id="IPR016162">
    <property type="entry name" value="Ald_DH_N"/>
</dbReference>
<name>A0A9W6RNW3_9ACTN</name>
<evidence type="ECO:0000256" key="2">
    <source>
        <dbReference type="SAM" id="MobiDB-lite"/>
    </source>
</evidence>
<comment type="caution">
    <text evidence="4">The sequence shown here is derived from an EMBL/GenBank/DDBJ whole genome shotgun (WGS) entry which is preliminary data.</text>
</comment>
<dbReference type="InterPro" id="IPR015590">
    <property type="entry name" value="Aldehyde_DH_dom"/>
</dbReference>
<dbReference type="AlphaFoldDB" id="A0A9W6RNW3"/>
<evidence type="ECO:0000259" key="3">
    <source>
        <dbReference type="Pfam" id="PF00171"/>
    </source>
</evidence>
<dbReference type="Gene3D" id="3.40.605.10">
    <property type="entry name" value="Aldehyde Dehydrogenase, Chain A, domain 1"/>
    <property type="match status" value="1"/>
</dbReference>
<dbReference type="PANTHER" id="PTHR43353">
    <property type="entry name" value="SUCCINATE-SEMIALDEHYDE DEHYDROGENASE, MITOCHONDRIAL"/>
    <property type="match status" value="1"/>
</dbReference>
<dbReference type="InterPro" id="IPR050740">
    <property type="entry name" value="Aldehyde_DH_Superfamily"/>
</dbReference>
<dbReference type="RefSeq" id="WP_285630630.1">
    <property type="nucleotide sequence ID" value="NZ_BSTJ01000011.1"/>
</dbReference>
<gene>
    <name evidence="4" type="ORF">Airi01_076030</name>
</gene>
<accession>A0A9W6RNW3</accession>
<evidence type="ECO:0000256" key="1">
    <source>
        <dbReference type="ARBA" id="ARBA00023002"/>
    </source>
</evidence>
<dbReference type="SUPFAM" id="SSF53720">
    <property type="entry name" value="ALDH-like"/>
    <property type="match status" value="1"/>
</dbReference>
<dbReference type="InterPro" id="IPR016163">
    <property type="entry name" value="Ald_DH_C"/>
</dbReference>
<organism evidence="4 5">
    <name type="scientific">Actinoallomurus iriomotensis</name>
    <dbReference type="NCBI Taxonomy" id="478107"/>
    <lineage>
        <taxon>Bacteria</taxon>
        <taxon>Bacillati</taxon>
        <taxon>Actinomycetota</taxon>
        <taxon>Actinomycetes</taxon>
        <taxon>Streptosporangiales</taxon>
        <taxon>Thermomonosporaceae</taxon>
        <taxon>Actinoallomurus</taxon>
    </lineage>
</organism>
<proteinExistence type="predicted"/>
<sequence length="544" mass="56256">MAEPTENTDAPLTGRSLVGAVDVMGTGGTFHAVDPATGARLEPGFGECGTAEVEQAAEQAWQAFDAYRSTTPEVRAAFLESIAAEIEDVAPALAARVQEETGLPAGRVATETARTTGQLRLFAGVVRDGAWRQARIDAGDPDREPVPRPDIRQRSVPVGPVAVFGASNFPLAFSVAGGDTASALAAGAPVVVKGHPAHPGTAEIVGRAVRAAVRKHDLPAGTFSLLQGTSTDLGHALVTHPYIRAVGFTGSRRGGLALVEAAARRPVPIPVYAEMSAVNPVFLLPGALAERAVALAAGFAASMTGSAGQLCTKPGLVFVLDGPDADRFVDAASEAVRAVVPAPMLSAGIAAAYESGVGTLRSIGAVEEVARGAIGGPLACPGEPHLFVTTGEAFLADGRLHEEVFGPAAVIVRVRDEQRLTEIVDRLEGQLTATVHLSPGDHGTAARLLHRLEPVAGRLIVNGWPTGVEVGHAMVHGGPFPATSAPATTSVGARAIERFLRPVAYQDVPADLLPRELRDDDPDGTVRWRDGRPETDGTGRGGDR</sequence>
<dbReference type="CDD" id="cd07129">
    <property type="entry name" value="ALDH_KGSADH"/>
    <property type="match status" value="1"/>
</dbReference>
<keyword evidence="1" id="KW-0560">Oxidoreductase</keyword>
<protein>
    <submittedName>
        <fullName evidence="4">2,5-dioxovalerate dehydrogenase</fullName>
    </submittedName>
</protein>
<dbReference type="Pfam" id="PF00171">
    <property type="entry name" value="Aldedh"/>
    <property type="match status" value="1"/>
</dbReference>
<dbReference type="GO" id="GO:0016620">
    <property type="term" value="F:oxidoreductase activity, acting on the aldehyde or oxo group of donors, NAD or NADP as acceptor"/>
    <property type="evidence" value="ECO:0007669"/>
    <property type="project" value="InterPro"/>
</dbReference>
<feature type="compositionally biased region" description="Basic and acidic residues" evidence="2">
    <location>
        <begin position="513"/>
        <end position="544"/>
    </location>
</feature>